<feature type="transmembrane region" description="Helical" evidence="3">
    <location>
        <begin position="115"/>
        <end position="137"/>
    </location>
</feature>
<dbReference type="PANTHER" id="PTHR11328">
    <property type="entry name" value="MAJOR FACILITATOR SUPERFAMILY DOMAIN-CONTAINING PROTEIN"/>
    <property type="match status" value="1"/>
</dbReference>
<dbReference type="PANTHER" id="PTHR11328:SF24">
    <property type="entry name" value="MAJOR FACILITATOR SUPERFAMILY (MFS) PROFILE DOMAIN-CONTAINING PROTEIN"/>
    <property type="match status" value="1"/>
</dbReference>
<feature type="transmembrane region" description="Helical" evidence="3">
    <location>
        <begin position="353"/>
        <end position="375"/>
    </location>
</feature>
<dbReference type="InterPro" id="IPR039672">
    <property type="entry name" value="MFS_2"/>
</dbReference>
<dbReference type="AlphaFoldDB" id="A0A495D3A1"/>
<accession>A0A495D3A1</accession>
<dbReference type="InterPro" id="IPR036259">
    <property type="entry name" value="MFS_trans_sf"/>
</dbReference>
<reference evidence="4 5" key="1">
    <citation type="submission" date="2018-10" db="EMBL/GenBank/DDBJ databases">
        <title>Genomic Encyclopedia of Type Strains, Phase IV (KMG-IV): sequencing the most valuable type-strain genomes for metagenomic binning, comparative biology and taxonomic classification.</title>
        <authorList>
            <person name="Goeker M."/>
        </authorList>
    </citation>
    <scope>NUCLEOTIDE SEQUENCE [LARGE SCALE GENOMIC DNA]</scope>
    <source>
        <strain evidence="4 5">DSM 4734</strain>
    </source>
</reference>
<dbReference type="OrthoDB" id="181905at2"/>
<evidence type="ECO:0000256" key="2">
    <source>
        <dbReference type="SAM" id="MobiDB-lite"/>
    </source>
</evidence>
<evidence type="ECO:0000313" key="5">
    <source>
        <dbReference type="Proteomes" id="UP000273675"/>
    </source>
</evidence>
<organism evidence="4 5">
    <name type="scientific">Maricaulis maris</name>
    <dbReference type="NCBI Taxonomy" id="74318"/>
    <lineage>
        <taxon>Bacteria</taxon>
        <taxon>Pseudomonadati</taxon>
        <taxon>Pseudomonadota</taxon>
        <taxon>Alphaproteobacteria</taxon>
        <taxon>Maricaulales</taxon>
        <taxon>Maricaulaceae</taxon>
        <taxon>Maricaulis</taxon>
    </lineage>
</organism>
<dbReference type="Gene3D" id="1.20.1250.20">
    <property type="entry name" value="MFS general substrate transporter like domains"/>
    <property type="match status" value="2"/>
</dbReference>
<feature type="transmembrane region" description="Helical" evidence="3">
    <location>
        <begin position="328"/>
        <end position="347"/>
    </location>
</feature>
<evidence type="ECO:0000313" key="4">
    <source>
        <dbReference type="EMBL" id="RKQ96214.1"/>
    </source>
</evidence>
<gene>
    <name evidence="4" type="ORF">C7435_2466</name>
</gene>
<dbReference type="SUPFAM" id="SSF103473">
    <property type="entry name" value="MFS general substrate transporter"/>
    <property type="match status" value="1"/>
</dbReference>
<keyword evidence="3" id="KW-1133">Transmembrane helix</keyword>
<feature type="transmembrane region" description="Helical" evidence="3">
    <location>
        <begin position="187"/>
        <end position="205"/>
    </location>
</feature>
<dbReference type="GO" id="GO:0005886">
    <property type="term" value="C:plasma membrane"/>
    <property type="evidence" value="ECO:0007669"/>
    <property type="project" value="TreeGrafter"/>
</dbReference>
<comment type="similarity">
    <text evidence="1">Belongs to the sodium:galactoside symporter (TC 2.A.2) family.</text>
</comment>
<dbReference type="GO" id="GO:0008643">
    <property type="term" value="P:carbohydrate transport"/>
    <property type="evidence" value="ECO:0007669"/>
    <property type="project" value="InterPro"/>
</dbReference>
<name>A0A495D3A1_9PROT</name>
<protein>
    <submittedName>
        <fullName evidence="4">GPH family glycoside/pentoside/hexuronide:cation symporter</fullName>
    </submittedName>
</protein>
<feature type="transmembrane region" description="Helical" evidence="3">
    <location>
        <begin position="396"/>
        <end position="421"/>
    </location>
</feature>
<feature type="region of interest" description="Disordered" evidence="2">
    <location>
        <begin position="15"/>
        <end position="37"/>
    </location>
</feature>
<proteinExistence type="inferred from homology"/>
<keyword evidence="3" id="KW-0472">Membrane</keyword>
<feature type="transmembrane region" description="Helical" evidence="3">
    <location>
        <begin position="211"/>
        <end position="229"/>
    </location>
</feature>
<feature type="transmembrane region" description="Helical" evidence="3">
    <location>
        <begin position="47"/>
        <end position="71"/>
    </location>
</feature>
<dbReference type="GO" id="GO:0015293">
    <property type="term" value="F:symporter activity"/>
    <property type="evidence" value="ECO:0007669"/>
    <property type="project" value="InterPro"/>
</dbReference>
<keyword evidence="3" id="KW-0812">Transmembrane</keyword>
<feature type="transmembrane region" description="Helical" evidence="3">
    <location>
        <begin position="433"/>
        <end position="456"/>
    </location>
</feature>
<feature type="transmembrane region" description="Helical" evidence="3">
    <location>
        <begin position="143"/>
        <end position="166"/>
    </location>
</feature>
<feature type="transmembrane region" description="Helical" evidence="3">
    <location>
        <begin position="301"/>
        <end position="321"/>
    </location>
</feature>
<sequence>MKPWRAPTHTFRETDQEFTVTHQPPSTASTPTPPPLQPERLTLGRRLGYGVGDFAFVALWQGCALFLLYFYTDVLGLPPLLAGAIYLIGMAWDAVSDPLIASWAERRARQDGGYAHLIGLSALPAGLSFTLVFTQPFDGTALIALWALVTHLAFRTAFTCASMPYNALPARLTPNGHERSALSATRVVFAGLGGLMVAVTIPAIAAASGHAIAALAIGLVAGLVLLLCARLMRIAPPLPPTSGPSTLTADLRGLGSATRQNRPFQALLVLMLLGTLGYGMFTQSLLYLANHVLQQPDLVPLILATPVLTMIVAAPAWMMLAARTSKRLTMMCGLGLAALGYAALGLAPTTPPGAALIAIAVIGTGSAAVPVMFWSMLPDVIDHGHARSGTRVEARAFGLATFVQKVTAGLTALFVGGLLALSGYAPDAVTGEALVTIRLMASWLPAVFTLAMIAVIRGYPIDQASHASNLKKIAADAETASATRTGG</sequence>
<dbReference type="Proteomes" id="UP000273675">
    <property type="component" value="Unassembled WGS sequence"/>
</dbReference>
<feature type="transmembrane region" description="Helical" evidence="3">
    <location>
        <begin position="266"/>
        <end position="289"/>
    </location>
</feature>
<feature type="transmembrane region" description="Helical" evidence="3">
    <location>
        <begin position="77"/>
        <end position="95"/>
    </location>
</feature>
<evidence type="ECO:0000256" key="3">
    <source>
        <dbReference type="SAM" id="Phobius"/>
    </source>
</evidence>
<evidence type="ECO:0000256" key="1">
    <source>
        <dbReference type="ARBA" id="ARBA00009617"/>
    </source>
</evidence>
<dbReference type="EMBL" id="RBIM01000005">
    <property type="protein sequence ID" value="RKQ96214.1"/>
    <property type="molecule type" value="Genomic_DNA"/>
</dbReference>
<dbReference type="Pfam" id="PF13347">
    <property type="entry name" value="MFS_2"/>
    <property type="match status" value="1"/>
</dbReference>
<comment type="caution">
    <text evidence="4">The sequence shown here is derived from an EMBL/GenBank/DDBJ whole genome shotgun (WGS) entry which is preliminary data.</text>
</comment>